<evidence type="ECO:0000256" key="9">
    <source>
        <dbReference type="ARBA" id="ARBA00023033"/>
    </source>
</evidence>
<dbReference type="GeneID" id="98173815"/>
<dbReference type="EMBL" id="BAAFSV010000002">
    <property type="protein sequence ID" value="GAB1312860.1"/>
    <property type="molecule type" value="Genomic_DNA"/>
</dbReference>
<keyword evidence="6" id="KW-0136">Cellulose degradation</keyword>
<dbReference type="InterPro" id="IPR049892">
    <property type="entry name" value="AA9"/>
</dbReference>
<keyword evidence="19" id="KW-1185">Reference proteome</keyword>
<keyword evidence="8" id="KW-0186">Copper</keyword>
<evidence type="ECO:0000256" key="16">
    <source>
        <dbReference type="SAM" id="SignalP"/>
    </source>
</evidence>
<keyword evidence="5 16" id="KW-0732">Signal</keyword>
<comment type="similarity">
    <text evidence="13">Belongs to the polysaccharide monooxygenase AA9 family.</text>
</comment>
<evidence type="ECO:0000256" key="7">
    <source>
        <dbReference type="ARBA" id="ARBA00023002"/>
    </source>
</evidence>
<keyword evidence="4" id="KW-0479">Metal-binding</keyword>
<evidence type="ECO:0000256" key="10">
    <source>
        <dbReference type="ARBA" id="ARBA00023157"/>
    </source>
</evidence>
<comment type="caution">
    <text evidence="18">The sequence shown here is derived from an EMBL/GenBank/DDBJ whole genome shotgun (WGS) entry which is preliminary data.</text>
</comment>
<protein>
    <recommendedName>
        <fullName evidence="15">lytic cellulose monooxygenase (C4-dehydrogenating)</fullName>
        <ecNumber evidence="15">1.14.99.56</ecNumber>
    </recommendedName>
</protein>
<keyword evidence="7" id="KW-0560">Oxidoreductase</keyword>
<evidence type="ECO:0000256" key="3">
    <source>
        <dbReference type="ARBA" id="ARBA00022525"/>
    </source>
</evidence>
<evidence type="ECO:0000256" key="6">
    <source>
        <dbReference type="ARBA" id="ARBA00023001"/>
    </source>
</evidence>
<keyword evidence="9" id="KW-0503">Monooxygenase</keyword>
<comment type="cofactor">
    <cofactor evidence="1">
        <name>Cu(2+)</name>
        <dbReference type="ChEBI" id="CHEBI:29036"/>
    </cofactor>
</comment>
<dbReference type="InterPro" id="IPR005103">
    <property type="entry name" value="AA9_LPMO"/>
</dbReference>
<comment type="subcellular location">
    <subcellularLocation>
        <location evidence="2">Secreted</location>
    </subcellularLocation>
</comment>
<evidence type="ECO:0000256" key="4">
    <source>
        <dbReference type="ARBA" id="ARBA00022723"/>
    </source>
</evidence>
<dbReference type="RefSeq" id="XP_070914593.1">
    <property type="nucleotide sequence ID" value="XM_071058492.1"/>
</dbReference>
<keyword evidence="10" id="KW-1015">Disulfide bond</keyword>
<comment type="catalytic activity">
    <reaction evidence="14">
        <text>[(1-&gt;4)-beta-D-glucosyl]n+m + reduced acceptor + O2 = 4-dehydro-beta-D-glucosyl-[(1-&gt;4)-beta-D-glucosyl]n-1 + [(1-&gt;4)-beta-D-glucosyl]m + acceptor + H2O.</text>
        <dbReference type="EC" id="1.14.99.56"/>
    </reaction>
</comment>
<evidence type="ECO:0000256" key="2">
    <source>
        <dbReference type="ARBA" id="ARBA00004613"/>
    </source>
</evidence>
<evidence type="ECO:0000256" key="1">
    <source>
        <dbReference type="ARBA" id="ARBA00001973"/>
    </source>
</evidence>
<evidence type="ECO:0000256" key="14">
    <source>
        <dbReference type="ARBA" id="ARBA00045077"/>
    </source>
</evidence>
<proteinExistence type="inferred from homology"/>
<evidence type="ECO:0000256" key="11">
    <source>
        <dbReference type="ARBA" id="ARBA00023277"/>
    </source>
</evidence>
<dbReference type="CDD" id="cd21175">
    <property type="entry name" value="LPMO_AA9"/>
    <property type="match status" value="1"/>
</dbReference>
<evidence type="ECO:0000256" key="12">
    <source>
        <dbReference type="ARBA" id="ARBA00023326"/>
    </source>
</evidence>
<dbReference type="Pfam" id="PF03443">
    <property type="entry name" value="AA9"/>
    <property type="match status" value="1"/>
</dbReference>
<accession>A0ABQ0G516</accession>
<dbReference type="Gene3D" id="2.70.50.70">
    <property type="match status" value="1"/>
</dbReference>
<gene>
    <name evidence="18" type="ORF">MFIFM68171_03070</name>
</gene>
<dbReference type="PANTHER" id="PTHR33353:SF19">
    <property type="entry name" value="GLYCOSYLHYDROLASE FAMILY 61-8 PROTEIN"/>
    <property type="match status" value="1"/>
</dbReference>
<keyword evidence="11" id="KW-0119">Carbohydrate metabolism</keyword>
<reference evidence="18 19" key="1">
    <citation type="submission" date="2024-09" db="EMBL/GenBank/DDBJ databases">
        <title>Itraconazole resistance in Madurella fahalii resulting from another homologue of gene encoding cytochrome P450 14-alpha sterol demethylase (CYP51).</title>
        <authorList>
            <person name="Yoshioka I."/>
            <person name="Fahal A.H."/>
            <person name="Kaneko S."/>
            <person name="Yaguchi T."/>
        </authorList>
    </citation>
    <scope>NUCLEOTIDE SEQUENCE [LARGE SCALE GENOMIC DNA]</scope>
    <source>
        <strain evidence="18 19">IFM 68171</strain>
    </source>
</reference>
<evidence type="ECO:0000256" key="15">
    <source>
        <dbReference type="ARBA" id="ARBA00047174"/>
    </source>
</evidence>
<feature type="chain" id="PRO_5045282897" description="lytic cellulose monooxygenase (C4-dehydrogenating)" evidence="16">
    <location>
        <begin position="20"/>
        <end position="295"/>
    </location>
</feature>
<feature type="signal peptide" evidence="16">
    <location>
        <begin position="1"/>
        <end position="19"/>
    </location>
</feature>
<evidence type="ECO:0000259" key="17">
    <source>
        <dbReference type="Pfam" id="PF03443"/>
    </source>
</evidence>
<feature type="domain" description="Auxiliary Activity family 9 catalytic" evidence="17">
    <location>
        <begin position="20"/>
        <end position="267"/>
    </location>
</feature>
<sequence>MVGGFLFFTSLSVLGVVSGHGGIYNYTIGGVDYIGHYPFWLEDEQPESIQRRWFPDPIQDIDHPYLSCNRGYPLATRNPTLHAPIEAGTNITVRYPPPECPANIHQPEELAVQWKNEPFPPFRCHGPSYSWVHSQGPLFAYMAACNGPCDKFDPGNKKVWFKIYESGHHGGVDKYGDTEYRRDLASGTAWDQSRYPNEGWSLRIPANLKPGNYLIRHEIIMIELFPPQHYPNCAQLTVTGNGDRFPGEEYLVSFPGAYSYDEPGLAIAGDLYSPRGHSIFNYTIPGPKLWTGDEA</sequence>
<evidence type="ECO:0000313" key="19">
    <source>
        <dbReference type="Proteomes" id="UP001628179"/>
    </source>
</evidence>
<dbReference type="PANTHER" id="PTHR33353">
    <property type="entry name" value="PUTATIVE (AFU_ORTHOLOGUE AFUA_1G12560)-RELATED"/>
    <property type="match status" value="1"/>
</dbReference>
<dbReference type="EC" id="1.14.99.56" evidence="15"/>
<evidence type="ECO:0000256" key="13">
    <source>
        <dbReference type="ARBA" id="ARBA00044502"/>
    </source>
</evidence>
<name>A0ABQ0G516_9PEZI</name>
<organism evidence="18 19">
    <name type="scientific">Madurella fahalii</name>
    <dbReference type="NCBI Taxonomy" id="1157608"/>
    <lineage>
        <taxon>Eukaryota</taxon>
        <taxon>Fungi</taxon>
        <taxon>Dikarya</taxon>
        <taxon>Ascomycota</taxon>
        <taxon>Pezizomycotina</taxon>
        <taxon>Sordariomycetes</taxon>
        <taxon>Sordariomycetidae</taxon>
        <taxon>Sordariales</taxon>
        <taxon>Sordariales incertae sedis</taxon>
        <taxon>Madurella</taxon>
    </lineage>
</organism>
<evidence type="ECO:0000256" key="8">
    <source>
        <dbReference type="ARBA" id="ARBA00023008"/>
    </source>
</evidence>
<evidence type="ECO:0000313" key="18">
    <source>
        <dbReference type="EMBL" id="GAB1312860.1"/>
    </source>
</evidence>
<keyword evidence="12" id="KW-0624">Polysaccharide degradation</keyword>
<dbReference type="Proteomes" id="UP001628179">
    <property type="component" value="Unassembled WGS sequence"/>
</dbReference>
<keyword evidence="3" id="KW-0964">Secreted</keyword>
<evidence type="ECO:0000256" key="5">
    <source>
        <dbReference type="ARBA" id="ARBA00022729"/>
    </source>
</evidence>